<sequence>LHKYEKSEIPLDCEQDGELTHVVNIIDQQFPEELEKIYAEVEIHGLATGMKSNKWSRITIQIVYCRSRCAYEALTSFGILQIPSKATLQSFTGNFLHDPGAIKSCIADQVAKYLLFCQQLKGDTSKMEPKRMESSFLTRSRLLTDSYELSKPEVNWAVYDSTRAIITSRYVPLCN</sequence>
<protein>
    <submittedName>
        <fullName evidence="1">Uncharacterized protein</fullName>
    </submittedName>
</protein>
<reference evidence="1" key="1">
    <citation type="submission" date="2017-05" db="UniProtKB">
        <authorList>
            <consortium name="EnsemblMetazoa"/>
        </authorList>
    </citation>
    <scope>IDENTIFICATION</scope>
</reference>
<dbReference type="InParanoid" id="A0A1X7V6M0"/>
<organism evidence="1">
    <name type="scientific">Amphimedon queenslandica</name>
    <name type="common">Sponge</name>
    <dbReference type="NCBI Taxonomy" id="400682"/>
    <lineage>
        <taxon>Eukaryota</taxon>
        <taxon>Metazoa</taxon>
        <taxon>Porifera</taxon>
        <taxon>Demospongiae</taxon>
        <taxon>Heteroscleromorpha</taxon>
        <taxon>Haplosclerida</taxon>
        <taxon>Niphatidae</taxon>
        <taxon>Amphimedon</taxon>
    </lineage>
</organism>
<dbReference type="AlphaFoldDB" id="A0A1X7V6M0"/>
<accession>A0A1X7V6M0</accession>
<name>A0A1X7V6M0_AMPQE</name>
<proteinExistence type="predicted"/>
<dbReference type="EnsemblMetazoa" id="Aqu2.1.35631_001">
    <property type="protein sequence ID" value="Aqu2.1.35631_001"/>
    <property type="gene ID" value="Aqu2.1.35631"/>
</dbReference>
<evidence type="ECO:0000313" key="1">
    <source>
        <dbReference type="EnsemblMetazoa" id="Aqu2.1.35631_001"/>
    </source>
</evidence>
<dbReference type="OrthoDB" id="5979814at2759"/>